<sequence length="303" mass="34024">MYKTHFGLNTQPFGLTPDTQFFCDLPSHLEALNVLLIALHNGEGFIKITGDVGTGKTMLCRKLLNELPEPFETEYIPNPHLPPIGLLMEIASEMGIEYSPHTGQNGLMKLINDFLINSAGKGKKPVLIIDEAQSMSIETLEALRLITNLETEKQKLLQIVLFGQPELDEQLDNKTIRQLRQRITFSYALKPLTSENVADYIRHRLRVAGMGNISIFSKLAIKAMHYYSRGIPRLINILANKAMLSAYGKGYSLIGIKEVYLAALDTEAADTKLRLFGIRKRYLLLLLLAILSSLLWPFIVSLL</sequence>
<protein>
    <submittedName>
        <fullName evidence="3">AAA family ATPase</fullName>
    </submittedName>
</protein>
<feature type="transmembrane region" description="Helical" evidence="1">
    <location>
        <begin position="282"/>
        <end position="300"/>
    </location>
</feature>
<evidence type="ECO:0000256" key="1">
    <source>
        <dbReference type="SAM" id="Phobius"/>
    </source>
</evidence>
<dbReference type="PANTHER" id="PTHR35894:SF7">
    <property type="entry name" value="GENERAL SECRETION PATHWAY PROTEIN A-RELATED"/>
    <property type="match status" value="1"/>
</dbReference>
<dbReference type="InterPro" id="IPR049945">
    <property type="entry name" value="AAA_22"/>
</dbReference>
<feature type="domain" description="AAA+ ATPase" evidence="2">
    <location>
        <begin position="42"/>
        <end position="177"/>
    </location>
</feature>
<keyword evidence="1" id="KW-0812">Transmembrane</keyword>
<keyword evidence="1" id="KW-0472">Membrane</keyword>
<comment type="caution">
    <text evidence="3">The sequence shown here is derived from an EMBL/GenBank/DDBJ whole genome shotgun (WGS) entry which is preliminary data.</text>
</comment>
<dbReference type="Pfam" id="PF13401">
    <property type="entry name" value="AAA_22"/>
    <property type="match status" value="1"/>
</dbReference>
<dbReference type="Gene3D" id="3.40.50.300">
    <property type="entry name" value="P-loop containing nucleotide triphosphate hydrolases"/>
    <property type="match status" value="1"/>
</dbReference>
<gene>
    <name evidence="3" type="ORF">EKO24_002815</name>
</gene>
<keyword evidence="1" id="KW-1133">Transmembrane helix</keyword>
<organism evidence="3 4">
    <name type="scientific">Candidatus Methylobacter oryzae</name>
    <dbReference type="NCBI Taxonomy" id="2497749"/>
    <lineage>
        <taxon>Bacteria</taxon>
        <taxon>Pseudomonadati</taxon>
        <taxon>Pseudomonadota</taxon>
        <taxon>Gammaproteobacteria</taxon>
        <taxon>Methylococcales</taxon>
        <taxon>Methylococcaceae</taxon>
        <taxon>Methylobacter</taxon>
    </lineage>
</organism>
<proteinExistence type="predicted"/>
<dbReference type="RefSeq" id="WP_127030302.1">
    <property type="nucleotide sequence ID" value="NZ_RYFG02000012.1"/>
</dbReference>
<dbReference type="InterPro" id="IPR003593">
    <property type="entry name" value="AAA+_ATPase"/>
</dbReference>
<dbReference type="EMBL" id="RYFG02000012">
    <property type="protein sequence ID" value="TRX02319.1"/>
    <property type="molecule type" value="Genomic_DNA"/>
</dbReference>
<dbReference type="PANTHER" id="PTHR35894">
    <property type="entry name" value="GENERAL SECRETION PATHWAY PROTEIN A-RELATED"/>
    <property type="match status" value="1"/>
</dbReference>
<dbReference type="SMART" id="SM00382">
    <property type="entry name" value="AAA"/>
    <property type="match status" value="1"/>
</dbReference>
<accession>A0ABY3CFC9</accession>
<evidence type="ECO:0000313" key="4">
    <source>
        <dbReference type="Proteomes" id="UP000733744"/>
    </source>
</evidence>
<dbReference type="InterPro" id="IPR052026">
    <property type="entry name" value="ExeA_AAA_ATPase_DNA-bind"/>
</dbReference>
<dbReference type="InterPro" id="IPR027417">
    <property type="entry name" value="P-loop_NTPase"/>
</dbReference>
<keyword evidence="4" id="KW-1185">Reference proteome</keyword>
<reference evidence="3 4" key="1">
    <citation type="journal article" date="2019" name="Antonie Van Leeuwenhoek">
        <title>Description of 'Ca. Methylobacter oryzae' KRF1, a novel species from the environmentally important Methylobacter clade 2.</title>
        <authorList>
            <person name="Khatri K."/>
            <person name="Mohite J.A."/>
            <person name="Pandit P.S."/>
            <person name="Bahulikar R."/>
            <person name="Rahalkar M.C."/>
        </authorList>
    </citation>
    <scope>NUCLEOTIDE SEQUENCE [LARGE SCALE GENOMIC DNA]</scope>
    <source>
        <strain evidence="3 4">KRF1</strain>
    </source>
</reference>
<dbReference type="CDD" id="cd00009">
    <property type="entry name" value="AAA"/>
    <property type="match status" value="1"/>
</dbReference>
<name>A0ABY3CFC9_9GAMM</name>
<evidence type="ECO:0000313" key="3">
    <source>
        <dbReference type="EMBL" id="TRX02319.1"/>
    </source>
</evidence>
<dbReference type="SUPFAM" id="SSF52540">
    <property type="entry name" value="P-loop containing nucleoside triphosphate hydrolases"/>
    <property type="match status" value="1"/>
</dbReference>
<evidence type="ECO:0000259" key="2">
    <source>
        <dbReference type="SMART" id="SM00382"/>
    </source>
</evidence>
<dbReference type="Proteomes" id="UP000733744">
    <property type="component" value="Unassembled WGS sequence"/>
</dbReference>